<dbReference type="EMBL" id="JAAMOB010000003">
    <property type="protein sequence ID" value="KAF4115905.1"/>
    <property type="molecule type" value="Genomic_DNA"/>
</dbReference>
<reference evidence="1 2" key="1">
    <citation type="submission" date="2020-04" db="EMBL/GenBank/DDBJ databases">
        <title>Chromosome-level genome assembly of a cyprinid fish Onychostoma macrolepis by integration of Nanopore Sequencing, Bionano and Hi-C technology.</title>
        <authorList>
            <person name="Wang D."/>
        </authorList>
    </citation>
    <scope>NUCLEOTIDE SEQUENCE [LARGE SCALE GENOMIC DNA]</scope>
    <source>
        <strain evidence="1">SWU-2019</strain>
        <tissue evidence="1">Muscle</tissue>
    </source>
</reference>
<comment type="caution">
    <text evidence="1">The sequence shown here is derived from an EMBL/GenBank/DDBJ whole genome shotgun (WGS) entry which is preliminary data.</text>
</comment>
<gene>
    <name evidence="1" type="ORF">G5714_003394</name>
</gene>
<evidence type="ECO:0000313" key="1">
    <source>
        <dbReference type="EMBL" id="KAF4115905.1"/>
    </source>
</evidence>
<name>A0A7J6DA44_9TELE</name>
<proteinExistence type="predicted"/>
<organism evidence="1 2">
    <name type="scientific">Onychostoma macrolepis</name>
    <dbReference type="NCBI Taxonomy" id="369639"/>
    <lineage>
        <taxon>Eukaryota</taxon>
        <taxon>Metazoa</taxon>
        <taxon>Chordata</taxon>
        <taxon>Craniata</taxon>
        <taxon>Vertebrata</taxon>
        <taxon>Euteleostomi</taxon>
        <taxon>Actinopterygii</taxon>
        <taxon>Neopterygii</taxon>
        <taxon>Teleostei</taxon>
        <taxon>Ostariophysi</taxon>
        <taxon>Cypriniformes</taxon>
        <taxon>Cyprinidae</taxon>
        <taxon>Acrossocheilinae</taxon>
        <taxon>Onychostoma</taxon>
    </lineage>
</organism>
<protein>
    <submittedName>
        <fullName evidence="1">Uncharacterized protein</fullName>
    </submittedName>
</protein>
<accession>A0A7J6DA44</accession>
<keyword evidence="2" id="KW-1185">Reference proteome</keyword>
<dbReference type="Proteomes" id="UP000579812">
    <property type="component" value="Unassembled WGS sequence"/>
</dbReference>
<evidence type="ECO:0000313" key="2">
    <source>
        <dbReference type="Proteomes" id="UP000579812"/>
    </source>
</evidence>
<sequence length="168" mass="17602">MSRLRMFLSVMSTEALPKLAASPVLATEADAEAFILPVPATEASSKQPAFPVASMDAIPASHVMSKNVPASHVKSTEVPVSQVVSTEAIPEQPTLTVLATKAIPVSAATSGLPTYGLRCHHSFLVDCLPELNSVVVLTACLSTSLSLPFIWTVCTPLLTTSCPVSRCV</sequence>
<dbReference type="AlphaFoldDB" id="A0A7J6DA44"/>